<dbReference type="EMBL" id="QWDC01000001">
    <property type="protein sequence ID" value="RFZ94292.1"/>
    <property type="molecule type" value="Genomic_DNA"/>
</dbReference>
<sequence length="172" mass="18318">MFGCKKSSSTDSTDTTPAPALQATIGGNVWTPDTVSATLTYNATAKTKTFYFKGTKSQQQVEASVKDSNPANNSNFTTGSYTPAADGKLVFTYSTQVKNSNGVYVFEPFGEVQNGNGNLTVTTVDTVAKTISGTFYFTSSKNNYDSNGNLISVDLAGITSGSFKLPYLMVRQ</sequence>
<evidence type="ECO:0000313" key="2">
    <source>
        <dbReference type="EMBL" id="RFZ94292.1"/>
    </source>
</evidence>
<evidence type="ECO:0000313" key="3">
    <source>
        <dbReference type="Proteomes" id="UP000264217"/>
    </source>
</evidence>
<feature type="region of interest" description="Disordered" evidence="1">
    <location>
        <begin position="1"/>
        <end position="21"/>
    </location>
</feature>
<dbReference type="Proteomes" id="UP000264217">
    <property type="component" value="Unassembled WGS sequence"/>
</dbReference>
<keyword evidence="3" id="KW-1185">Reference proteome</keyword>
<name>A0A372NW96_9SPHI</name>
<organism evidence="2 3">
    <name type="scientific">Mucilaginibacter conchicola</name>
    <dbReference type="NCBI Taxonomy" id="2303333"/>
    <lineage>
        <taxon>Bacteria</taxon>
        <taxon>Pseudomonadati</taxon>
        <taxon>Bacteroidota</taxon>
        <taxon>Sphingobacteriia</taxon>
        <taxon>Sphingobacteriales</taxon>
        <taxon>Sphingobacteriaceae</taxon>
        <taxon>Mucilaginibacter</taxon>
    </lineage>
</organism>
<protein>
    <recommendedName>
        <fullName evidence="4">Lipocalin-like domain-containing protein</fullName>
    </recommendedName>
</protein>
<dbReference type="Pfam" id="PF19765">
    <property type="entry name" value="DUF6252"/>
    <property type="match status" value="1"/>
</dbReference>
<gene>
    <name evidence="2" type="ORF">D0C36_01680</name>
</gene>
<accession>A0A372NW96</accession>
<comment type="caution">
    <text evidence="2">The sequence shown here is derived from an EMBL/GenBank/DDBJ whole genome shotgun (WGS) entry which is preliminary data.</text>
</comment>
<proteinExistence type="predicted"/>
<dbReference type="InterPro" id="IPR046219">
    <property type="entry name" value="DUF6252"/>
</dbReference>
<evidence type="ECO:0008006" key="4">
    <source>
        <dbReference type="Google" id="ProtNLM"/>
    </source>
</evidence>
<feature type="compositionally biased region" description="Low complexity" evidence="1">
    <location>
        <begin position="7"/>
        <end position="16"/>
    </location>
</feature>
<dbReference type="AlphaFoldDB" id="A0A372NW96"/>
<reference evidence="2 3" key="1">
    <citation type="submission" date="2018-08" db="EMBL/GenBank/DDBJ databases">
        <title>Mucilaginibacter sp. MYSH2.</title>
        <authorList>
            <person name="Seo T."/>
        </authorList>
    </citation>
    <scope>NUCLEOTIDE SEQUENCE [LARGE SCALE GENOMIC DNA]</scope>
    <source>
        <strain evidence="2 3">MYSH2</strain>
    </source>
</reference>
<evidence type="ECO:0000256" key="1">
    <source>
        <dbReference type="SAM" id="MobiDB-lite"/>
    </source>
</evidence>